<dbReference type="GO" id="GO:0030976">
    <property type="term" value="F:thiamine pyrophosphate binding"/>
    <property type="evidence" value="ECO:0007669"/>
    <property type="project" value="UniProtKB-UniRule"/>
</dbReference>
<dbReference type="InterPro" id="IPR011766">
    <property type="entry name" value="TPP_enzyme_TPP-bd"/>
</dbReference>
<comment type="caution">
    <text evidence="16">The sequence shown here is derived from an EMBL/GenBank/DDBJ whole genome shotgun (WGS) entry which is preliminary data.</text>
</comment>
<keyword evidence="6 11" id="KW-0808">Transferase</keyword>
<dbReference type="FunFam" id="3.40.50.970:FF:000007">
    <property type="entry name" value="Acetolactate synthase"/>
    <property type="match status" value="1"/>
</dbReference>
<dbReference type="GO" id="GO:0005948">
    <property type="term" value="C:acetolactate synthase complex"/>
    <property type="evidence" value="ECO:0007669"/>
    <property type="project" value="TreeGrafter"/>
</dbReference>
<protein>
    <recommendedName>
        <fullName evidence="4 11">Acetolactate synthase</fullName>
        <ecNumber evidence="4 11">2.2.1.6</ecNumber>
    </recommendedName>
</protein>
<comment type="cofactor">
    <cofactor evidence="11">
        <name>thiamine diphosphate</name>
        <dbReference type="ChEBI" id="CHEBI:58937"/>
    </cofactor>
    <text evidence="11">Binds 1 thiamine pyrophosphate per subunit.</text>
</comment>
<evidence type="ECO:0000256" key="4">
    <source>
        <dbReference type="ARBA" id="ARBA00013145"/>
    </source>
</evidence>
<keyword evidence="8 11" id="KW-0460">Magnesium</keyword>
<reference evidence="17" key="1">
    <citation type="submission" date="2017-05" db="EMBL/GenBank/DDBJ databases">
        <authorList>
            <person name="Sharma S."/>
            <person name="Sidhu C."/>
            <person name="Pinnaka A.K."/>
        </authorList>
    </citation>
    <scope>NUCLEOTIDE SEQUENCE [LARGE SCALE GENOMIC DNA]</scope>
    <source>
        <strain evidence="17">AK93</strain>
    </source>
</reference>
<dbReference type="InterPro" id="IPR012846">
    <property type="entry name" value="Acetolactate_synth_lsu"/>
</dbReference>
<dbReference type="GO" id="GO:0009099">
    <property type="term" value="P:L-valine biosynthetic process"/>
    <property type="evidence" value="ECO:0007669"/>
    <property type="project" value="UniProtKB-UniPathway"/>
</dbReference>
<dbReference type="GO" id="GO:0000287">
    <property type="term" value="F:magnesium ion binding"/>
    <property type="evidence" value="ECO:0007669"/>
    <property type="project" value="UniProtKB-UniRule"/>
</dbReference>
<dbReference type="FunFam" id="3.40.50.1220:FF:000008">
    <property type="entry name" value="Acetolactate synthase"/>
    <property type="match status" value="1"/>
</dbReference>
<dbReference type="GO" id="GO:0050660">
    <property type="term" value="F:flavin adenine dinucleotide binding"/>
    <property type="evidence" value="ECO:0007669"/>
    <property type="project" value="InterPro"/>
</dbReference>
<dbReference type="UniPathway" id="UPA00047">
    <property type="reaction ID" value="UER00055"/>
</dbReference>
<dbReference type="Gene3D" id="3.40.50.970">
    <property type="match status" value="2"/>
</dbReference>
<dbReference type="PANTHER" id="PTHR18968">
    <property type="entry name" value="THIAMINE PYROPHOSPHATE ENZYMES"/>
    <property type="match status" value="1"/>
</dbReference>
<evidence type="ECO:0000256" key="9">
    <source>
        <dbReference type="ARBA" id="ARBA00023052"/>
    </source>
</evidence>
<evidence type="ECO:0000259" key="13">
    <source>
        <dbReference type="Pfam" id="PF00205"/>
    </source>
</evidence>
<evidence type="ECO:0000256" key="6">
    <source>
        <dbReference type="ARBA" id="ARBA00022679"/>
    </source>
</evidence>
<dbReference type="GO" id="GO:0009097">
    <property type="term" value="P:isoleucine biosynthetic process"/>
    <property type="evidence" value="ECO:0007669"/>
    <property type="project" value="UniProtKB-UniPathway"/>
</dbReference>
<dbReference type="InterPro" id="IPR012000">
    <property type="entry name" value="Thiamin_PyroP_enz_cen_dom"/>
</dbReference>
<keyword evidence="9 11" id="KW-0786">Thiamine pyrophosphate</keyword>
<feature type="region of interest" description="Disordered" evidence="12">
    <location>
        <begin position="596"/>
        <end position="615"/>
    </location>
</feature>
<evidence type="ECO:0000313" key="16">
    <source>
        <dbReference type="EMBL" id="RFA38815.1"/>
    </source>
</evidence>
<dbReference type="STRING" id="187272.Mlg_2038"/>
<dbReference type="UniPathway" id="UPA00049">
    <property type="reaction ID" value="UER00059"/>
</dbReference>
<dbReference type="PANTHER" id="PTHR18968:SF13">
    <property type="entry name" value="ACETOLACTATE SYNTHASE CATALYTIC SUBUNIT, MITOCHONDRIAL"/>
    <property type="match status" value="1"/>
</dbReference>
<dbReference type="PROSITE" id="PS00187">
    <property type="entry name" value="TPP_ENZYMES"/>
    <property type="match status" value="1"/>
</dbReference>
<keyword evidence="17" id="KW-1185">Reference proteome</keyword>
<dbReference type="RefSeq" id="WP_116300835.1">
    <property type="nucleotide sequence ID" value="NZ_NFZV01000002.1"/>
</dbReference>
<evidence type="ECO:0000256" key="10">
    <source>
        <dbReference type="ARBA" id="ARBA00023304"/>
    </source>
</evidence>
<feature type="domain" description="Thiamine pyrophosphate enzyme central" evidence="13">
    <location>
        <begin position="223"/>
        <end position="357"/>
    </location>
</feature>
<dbReference type="InterPro" id="IPR012001">
    <property type="entry name" value="Thiamin_PyroP_enz_TPP-bd_dom"/>
</dbReference>
<evidence type="ECO:0000313" key="17">
    <source>
        <dbReference type="Proteomes" id="UP000256763"/>
    </source>
</evidence>
<dbReference type="EC" id="2.2.1.6" evidence="4 11"/>
<keyword evidence="10 11" id="KW-0100">Branched-chain amino acid biosynthesis</keyword>
<feature type="compositionally biased region" description="Basic and acidic residues" evidence="12">
    <location>
        <begin position="596"/>
        <end position="607"/>
    </location>
</feature>
<dbReference type="NCBIfam" id="TIGR00118">
    <property type="entry name" value="acolac_lg"/>
    <property type="match status" value="1"/>
</dbReference>
<dbReference type="InterPro" id="IPR029061">
    <property type="entry name" value="THDP-binding"/>
</dbReference>
<evidence type="ECO:0000256" key="3">
    <source>
        <dbReference type="ARBA" id="ARBA00007812"/>
    </source>
</evidence>
<dbReference type="AlphaFoldDB" id="A0A3E0X2X5"/>
<dbReference type="SUPFAM" id="SSF52467">
    <property type="entry name" value="DHS-like NAD/FAD-binding domain"/>
    <property type="match status" value="1"/>
</dbReference>
<dbReference type="InterPro" id="IPR000399">
    <property type="entry name" value="TPP-bd_CS"/>
</dbReference>
<organism evidence="16 17">
    <name type="scientific">Alkalilimnicola ehrlichii</name>
    <dbReference type="NCBI Taxonomy" id="351052"/>
    <lineage>
        <taxon>Bacteria</taxon>
        <taxon>Pseudomonadati</taxon>
        <taxon>Pseudomonadota</taxon>
        <taxon>Gammaproteobacteria</taxon>
        <taxon>Chromatiales</taxon>
        <taxon>Ectothiorhodospiraceae</taxon>
        <taxon>Alkalilimnicola</taxon>
    </lineage>
</organism>
<dbReference type="Pfam" id="PF00205">
    <property type="entry name" value="TPP_enzyme_M"/>
    <property type="match status" value="1"/>
</dbReference>
<comment type="pathway">
    <text evidence="2 11">Amino-acid biosynthesis; L-valine biosynthesis; L-valine from pyruvate: step 1/4.</text>
</comment>
<accession>A0A3E0X2X5</accession>
<comment type="pathway">
    <text evidence="1 11">Amino-acid biosynthesis; L-isoleucine biosynthesis; L-isoleucine from 2-oxobutanoate: step 1/4.</text>
</comment>
<dbReference type="InterPro" id="IPR039368">
    <property type="entry name" value="AHAS_TPP"/>
</dbReference>
<gene>
    <name evidence="16" type="ORF">CAL65_02595</name>
</gene>
<comment type="catalytic activity">
    <reaction evidence="11">
        <text>2 pyruvate + H(+) = (2S)-2-acetolactate + CO2</text>
        <dbReference type="Rhea" id="RHEA:25249"/>
        <dbReference type="ChEBI" id="CHEBI:15361"/>
        <dbReference type="ChEBI" id="CHEBI:15378"/>
        <dbReference type="ChEBI" id="CHEBI:16526"/>
        <dbReference type="ChEBI" id="CHEBI:58476"/>
        <dbReference type="EC" id="2.2.1.6"/>
    </reaction>
</comment>
<evidence type="ECO:0000256" key="8">
    <source>
        <dbReference type="ARBA" id="ARBA00022842"/>
    </source>
</evidence>
<dbReference type="CDD" id="cd02015">
    <property type="entry name" value="TPP_AHAS"/>
    <property type="match status" value="1"/>
</dbReference>
<dbReference type="InterPro" id="IPR029035">
    <property type="entry name" value="DHS-like_NAD/FAD-binding_dom"/>
</dbReference>
<dbReference type="Proteomes" id="UP000256763">
    <property type="component" value="Unassembled WGS sequence"/>
</dbReference>
<comment type="similarity">
    <text evidence="3 11">Belongs to the TPP enzyme family.</text>
</comment>
<evidence type="ECO:0000256" key="2">
    <source>
        <dbReference type="ARBA" id="ARBA00005025"/>
    </source>
</evidence>
<dbReference type="CDD" id="cd07035">
    <property type="entry name" value="TPP_PYR_POX_like"/>
    <property type="match status" value="1"/>
</dbReference>
<sequence length="615" mass="67634">MTKQKANKHPLAGKTMRGADMIVQVLADEGVDTVFGYSGGAILPTYDAIFSYNQQKDDKDEEQIKLIVPANEQGAGFMAAGYARASGKVGVFMVTSGPGATNCVTPIRDCMADSIPVVLITGQVATGAMGTDAFQEAPIVNIMGPCAKHVFLVTKPEQLEDTLRTAFEVARSGRPGPVVVDVPKDMQNWIGDFKGEGLLPIRGYRQRLESLRSAKLSERKCRQFFEMLEQSSRPLIYAGGGIISGEASEDLRQFAKTFNIPVVNTLMGLGAVDTTSEHSFHMLGMHGAAYANYAVEDCDFLIAVGARFDDRVAAKADLFAPLAEHVAHIDIDAAEIGKVKRVDWAHVGEAGRSLRQLVEYGKSIEFANDLGPWWKHLRALKEKYAMNYDRESELIQPYAVIEELNKLTEGRAIISTGVGQHQMWAAQYFDFKEPRLWLTSGSMGTMGFGLPAAIGAQFACPDKIVIDVDGDGSIRMNLGELETVTTYDLPVKVLLLNNLGDGMVRQWQRLFYEDRFSGSDKSLHRKDFIKAAESDGFGYAVRVTEKSQLLQALKEFVEFEGPAFLEVMIDADAGVYPMVGPGMGYRQMVTGDHIPTREHIEDDKRPNPIETTDAF</sequence>
<evidence type="ECO:0000259" key="15">
    <source>
        <dbReference type="Pfam" id="PF02776"/>
    </source>
</evidence>
<dbReference type="Gene3D" id="3.40.50.1220">
    <property type="entry name" value="TPP-binding domain"/>
    <property type="match status" value="1"/>
</dbReference>
<dbReference type="Pfam" id="PF02775">
    <property type="entry name" value="TPP_enzyme_C"/>
    <property type="match status" value="1"/>
</dbReference>
<keyword evidence="7 11" id="KW-0479">Metal-binding</keyword>
<dbReference type="SUPFAM" id="SSF52518">
    <property type="entry name" value="Thiamin diphosphate-binding fold (THDP-binding)"/>
    <property type="match status" value="2"/>
</dbReference>
<evidence type="ECO:0000256" key="11">
    <source>
        <dbReference type="RuleBase" id="RU003591"/>
    </source>
</evidence>
<dbReference type="InterPro" id="IPR045229">
    <property type="entry name" value="TPP_enz"/>
</dbReference>
<keyword evidence="5 11" id="KW-0028">Amino-acid biosynthesis</keyword>
<feature type="domain" description="Thiamine pyrophosphate enzyme N-terminal TPP-binding" evidence="15">
    <location>
        <begin position="16"/>
        <end position="136"/>
    </location>
</feature>
<evidence type="ECO:0000256" key="1">
    <source>
        <dbReference type="ARBA" id="ARBA00004974"/>
    </source>
</evidence>
<feature type="domain" description="Thiamine pyrophosphate enzyme TPP-binding" evidence="14">
    <location>
        <begin position="417"/>
        <end position="567"/>
    </location>
</feature>
<proteinExistence type="inferred from homology"/>
<evidence type="ECO:0000256" key="12">
    <source>
        <dbReference type="SAM" id="MobiDB-lite"/>
    </source>
</evidence>
<evidence type="ECO:0000256" key="5">
    <source>
        <dbReference type="ARBA" id="ARBA00022605"/>
    </source>
</evidence>
<dbReference type="EMBL" id="NFZW01000002">
    <property type="protein sequence ID" value="RFA38815.1"/>
    <property type="molecule type" value="Genomic_DNA"/>
</dbReference>
<comment type="cofactor">
    <cofactor evidence="11">
        <name>Mg(2+)</name>
        <dbReference type="ChEBI" id="CHEBI:18420"/>
    </cofactor>
    <text evidence="11">Binds 1 Mg(2+) ion per subunit.</text>
</comment>
<dbReference type="Pfam" id="PF02776">
    <property type="entry name" value="TPP_enzyme_N"/>
    <property type="match status" value="1"/>
</dbReference>
<evidence type="ECO:0000259" key="14">
    <source>
        <dbReference type="Pfam" id="PF02775"/>
    </source>
</evidence>
<dbReference type="GO" id="GO:0003984">
    <property type="term" value="F:acetolactate synthase activity"/>
    <property type="evidence" value="ECO:0007669"/>
    <property type="project" value="UniProtKB-EC"/>
</dbReference>
<name>A0A3E0X2X5_9GAMM</name>
<evidence type="ECO:0000256" key="7">
    <source>
        <dbReference type="ARBA" id="ARBA00022723"/>
    </source>
</evidence>
<dbReference type="OrthoDB" id="9785953at2"/>